<gene>
    <name evidence="2" type="ORF">SBW85_17980</name>
</gene>
<keyword evidence="1" id="KW-0175">Coiled coil</keyword>
<dbReference type="RefSeq" id="WP_171137011.1">
    <property type="nucleotide sequence ID" value="NZ_AP024894.1"/>
</dbReference>
<keyword evidence="3" id="KW-1185">Reference proteome</keyword>
<accession>A0ABU4IP12</accession>
<evidence type="ECO:0000313" key="3">
    <source>
        <dbReference type="Proteomes" id="UP001272325"/>
    </source>
</evidence>
<dbReference type="Proteomes" id="UP001272325">
    <property type="component" value="Unassembled WGS sequence"/>
</dbReference>
<name>A0ABU4IP12_9VIBR</name>
<protein>
    <submittedName>
        <fullName evidence="2">Uncharacterized protein</fullName>
    </submittedName>
</protein>
<organism evidence="2 3">
    <name type="scientific">Vibrio plantisponsor</name>
    <dbReference type="NCBI Taxonomy" id="664643"/>
    <lineage>
        <taxon>Bacteria</taxon>
        <taxon>Pseudomonadati</taxon>
        <taxon>Pseudomonadota</taxon>
        <taxon>Gammaproteobacteria</taxon>
        <taxon>Vibrionales</taxon>
        <taxon>Vibrionaceae</taxon>
        <taxon>Vibrio</taxon>
    </lineage>
</organism>
<feature type="coiled-coil region" evidence="1">
    <location>
        <begin position="187"/>
        <end position="221"/>
    </location>
</feature>
<evidence type="ECO:0000256" key="1">
    <source>
        <dbReference type="SAM" id="Coils"/>
    </source>
</evidence>
<reference evidence="2 3" key="1">
    <citation type="submission" date="2023-11" db="EMBL/GenBank/DDBJ databases">
        <title>Plant-associative lifestyle of Vibrio porteresiae and its evolutionary dynamics.</title>
        <authorList>
            <person name="Rameshkumar N."/>
            <person name="Kirti K."/>
        </authorList>
    </citation>
    <scope>NUCLEOTIDE SEQUENCE [LARGE SCALE GENOMIC DNA]</scope>
    <source>
        <strain evidence="2 3">MSSRF60</strain>
    </source>
</reference>
<sequence length="339" mass="38621">MQPRWLVAQLEELDYQTDFQVELVNSLLYQVQTMSRLTEDYVGFAKNDVRAVEEMYQSLVKHYNSAQEHALSRAHRANEQVEVAQTALIHSQDYQQKTGELVQFWQHQKKLAESWVEQAIHYLQQCEHVTRVAQNDLSTAESELSRAEIALSHARRRTERKYVGTDSKGRDQYITVPVDTSFEEAAVARAQSAVSRARHALQRAEAEERAARNELSQAREQLHGTKLAEADANTASEMAADSVDTATDGKRQADYGQSQAQKCLELLDQVKHLLVQFKQTCEQQSQVVAELDADVHQSFLHMRDVEGQQESIQGEAFSLKYTLQDKVSLLIAYDQPLSR</sequence>
<proteinExistence type="predicted"/>
<dbReference type="EMBL" id="JAWRCN010000002">
    <property type="protein sequence ID" value="MDW6019592.1"/>
    <property type="molecule type" value="Genomic_DNA"/>
</dbReference>
<evidence type="ECO:0000313" key="2">
    <source>
        <dbReference type="EMBL" id="MDW6019592.1"/>
    </source>
</evidence>
<comment type="caution">
    <text evidence="2">The sequence shown here is derived from an EMBL/GenBank/DDBJ whole genome shotgun (WGS) entry which is preliminary data.</text>
</comment>